<organism evidence="3 4">
    <name type="scientific">Arcobacter acticola</name>
    <dbReference type="NCBI Taxonomy" id="1849015"/>
    <lineage>
        <taxon>Bacteria</taxon>
        <taxon>Pseudomonadati</taxon>
        <taxon>Campylobacterota</taxon>
        <taxon>Epsilonproteobacteria</taxon>
        <taxon>Campylobacterales</taxon>
        <taxon>Arcobacteraceae</taxon>
        <taxon>Arcobacter</taxon>
    </lineage>
</organism>
<dbReference type="Gene3D" id="3.40.50.720">
    <property type="entry name" value="NAD(P)-binding Rossmann-like Domain"/>
    <property type="match status" value="1"/>
</dbReference>
<comment type="similarity">
    <text evidence="2">Belongs to the short-chain dehydrogenases/reductases (SDR) family.</text>
</comment>
<proteinExistence type="inferred from homology"/>
<dbReference type="EMBL" id="CP042652">
    <property type="protein sequence ID" value="QKE28680.1"/>
    <property type="molecule type" value="Genomic_DNA"/>
</dbReference>
<dbReference type="AlphaFoldDB" id="A0A6M8EDP7"/>
<evidence type="ECO:0000256" key="2">
    <source>
        <dbReference type="RuleBase" id="RU000363"/>
    </source>
</evidence>
<dbReference type="SUPFAM" id="SSF51735">
    <property type="entry name" value="NAD(P)-binding Rossmann-fold domains"/>
    <property type="match status" value="1"/>
</dbReference>
<sequence length="269" mass="29800">MQKTILITGSTDGIGFETAKTLLSLGHNVLIHGRNKEKLKRVEDTLNEFSKNIPVKTYCADLSNLEEVKTLAENISKNHKNIDVIINNAGIYKTTSPITKDGFDIRFVVNTIAPYFLTKLLLPLFNKDSRIINLSSAAQAKVDIDAIKGKVLLNHGEAYAQSKLALTMFTIVQAQELKNKVSSIISVNPASLLATKMVKEGYGIIGNDITIGSNILLAMSLDKKFENIKGEYYDNDNNKFALPHPFGQNIENCKIIVDTIEEILLAKFE</sequence>
<dbReference type="PANTHER" id="PTHR43157:SF31">
    <property type="entry name" value="PHOSPHATIDYLINOSITOL-GLYCAN BIOSYNTHESIS CLASS F PROTEIN"/>
    <property type="match status" value="1"/>
</dbReference>
<dbReference type="InterPro" id="IPR020904">
    <property type="entry name" value="Sc_DH/Rdtase_CS"/>
</dbReference>
<name>A0A6M8EDP7_9BACT</name>
<dbReference type="PRINTS" id="PR00081">
    <property type="entry name" value="GDHRDH"/>
</dbReference>
<reference evidence="3 4" key="1">
    <citation type="submission" date="2019-08" db="EMBL/GenBank/DDBJ databases">
        <title>Complete genome sequence of Arcobacter acticola.</title>
        <authorList>
            <person name="Miller W."/>
        </authorList>
    </citation>
    <scope>NUCLEOTIDE SEQUENCE [LARGE SCALE GENOMIC DNA]</scope>
    <source>
        <strain evidence="3 4">KCTC 52212</strain>
    </source>
</reference>
<dbReference type="Proteomes" id="UP000503483">
    <property type="component" value="Chromosome"/>
</dbReference>
<dbReference type="Pfam" id="PF00106">
    <property type="entry name" value="adh_short"/>
    <property type="match status" value="1"/>
</dbReference>
<keyword evidence="1" id="KW-0560">Oxidoreductase</keyword>
<protein>
    <submittedName>
        <fullName evidence="3">Short-chain dehydrogenase</fullName>
    </submittedName>
</protein>
<accession>A0A6M8EDP7</accession>
<keyword evidence="4" id="KW-1185">Reference proteome</keyword>
<dbReference type="GO" id="GO:0016491">
    <property type="term" value="F:oxidoreductase activity"/>
    <property type="evidence" value="ECO:0007669"/>
    <property type="project" value="UniProtKB-KW"/>
</dbReference>
<evidence type="ECO:0000313" key="4">
    <source>
        <dbReference type="Proteomes" id="UP000503483"/>
    </source>
</evidence>
<dbReference type="PRINTS" id="PR00080">
    <property type="entry name" value="SDRFAMILY"/>
</dbReference>
<gene>
    <name evidence="3" type="ORF">AACT_1516</name>
</gene>
<dbReference type="RefSeq" id="WP_172126247.1">
    <property type="nucleotide sequence ID" value="NZ_CP042652.1"/>
</dbReference>
<dbReference type="PROSITE" id="PS00061">
    <property type="entry name" value="ADH_SHORT"/>
    <property type="match status" value="1"/>
</dbReference>
<dbReference type="InterPro" id="IPR002347">
    <property type="entry name" value="SDR_fam"/>
</dbReference>
<dbReference type="InterPro" id="IPR036291">
    <property type="entry name" value="NAD(P)-bd_dom_sf"/>
</dbReference>
<evidence type="ECO:0000256" key="1">
    <source>
        <dbReference type="ARBA" id="ARBA00023002"/>
    </source>
</evidence>
<evidence type="ECO:0000313" key="3">
    <source>
        <dbReference type="EMBL" id="QKE28680.1"/>
    </source>
</evidence>
<dbReference type="PANTHER" id="PTHR43157">
    <property type="entry name" value="PHOSPHATIDYLINOSITOL-GLYCAN BIOSYNTHESIS CLASS F PROTEIN-RELATED"/>
    <property type="match status" value="1"/>
</dbReference>
<dbReference type="KEGG" id="paco:AACT_1516"/>